<comment type="similarity">
    <text evidence="3">Belongs to the complex I NDUFA1 subunit family.</text>
</comment>
<dbReference type="GO" id="GO:0005743">
    <property type="term" value="C:mitochondrial inner membrane"/>
    <property type="evidence" value="ECO:0007669"/>
    <property type="project" value="UniProtKB-SubCell"/>
</dbReference>
<keyword evidence="6" id="KW-0679">Respiratory chain</keyword>
<protein>
    <recommendedName>
        <fullName evidence="4">NADH dehydrogenase [ubiquinone] 1 alpha subcomplex subunit 1</fullName>
    </recommendedName>
    <alternativeName>
        <fullName evidence="14">Complex I-MWFE</fullName>
    </alternativeName>
    <alternativeName>
        <fullName evidence="13">NADH-ubiquinone oxidoreductase MWFE subunit</fullName>
    </alternativeName>
</protein>
<evidence type="ECO:0000313" key="17">
    <source>
        <dbReference type="Proteomes" id="UP000472273"/>
    </source>
</evidence>
<name>A0A670ZXU6_PSETE</name>
<evidence type="ECO:0000256" key="8">
    <source>
        <dbReference type="ARBA" id="ARBA00022792"/>
    </source>
</evidence>
<dbReference type="Proteomes" id="UP000472273">
    <property type="component" value="Unplaced"/>
</dbReference>
<evidence type="ECO:0000256" key="2">
    <source>
        <dbReference type="ARBA" id="ARBA00004298"/>
    </source>
</evidence>
<organism evidence="16 17">
    <name type="scientific">Pseudonaja textilis</name>
    <name type="common">Eastern brown snake</name>
    <dbReference type="NCBI Taxonomy" id="8673"/>
    <lineage>
        <taxon>Eukaryota</taxon>
        <taxon>Metazoa</taxon>
        <taxon>Chordata</taxon>
        <taxon>Craniata</taxon>
        <taxon>Vertebrata</taxon>
        <taxon>Euteleostomi</taxon>
        <taxon>Lepidosauria</taxon>
        <taxon>Squamata</taxon>
        <taxon>Bifurcata</taxon>
        <taxon>Unidentata</taxon>
        <taxon>Episquamata</taxon>
        <taxon>Toxicofera</taxon>
        <taxon>Serpentes</taxon>
        <taxon>Colubroidea</taxon>
        <taxon>Elapidae</taxon>
        <taxon>Hydrophiinae</taxon>
        <taxon>Pseudonaja</taxon>
    </lineage>
</organism>
<evidence type="ECO:0000256" key="3">
    <source>
        <dbReference type="ARBA" id="ARBA00009960"/>
    </source>
</evidence>
<evidence type="ECO:0000256" key="9">
    <source>
        <dbReference type="ARBA" id="ARBA00022982"/>
    </source>
</evidence>
<keyword evidence="5" id="KW-0813">Transport</keyword>
<dbReference type="PANTHER" id="PTHR17098">
    <property type="entry name" value="NADH-UBIQUINONE OXIDOREDUCTASE MWFE SUBUNIT"/>
    <property type="match status" value="1"/>
</dbReference>
<keyword evidence="17" id="KW-1185">Reference proteome</keyword>
<reference evidence="16" key="1">
    <citation type="submission" date="2025-08" db="UniProtKB">
        <authorList>
            <consortium name="Ensembl"/>
        </authorList>
    </citation>
    <scope>IDENTIFICATION</scope>
</reference>
<keyword evidence="8" id="KW-0999">Mitochondrion inner membrane</keyword>
<evidence type="ECO:0000256" key="11">
    <source>
        <dbReference type="ARBA" id="ARBA00023128"/>
    </source>
</evidence>
<dbReference type="AlphaFoldDB" id="A0A670ZXU6"/>
<comment type="subcellular location">
    <subcellularLocation>
        <location evidence="2">Mitochondrion inner membrane</location>
        <topology evidence="2">Single-pass membrane protein</topology>
        <orientation evidence="2">Matrix side</orientation>
    </subcellularLocation>
</comment>
<keyword evidence="11" id="KW-0496">Mitochondrion</keyword>
<reference evidence="16" key="2">
    <citation type="submission" date="2025-09" db="UniProtKB">
        <authorList>
            <consortium name="Ensembl"/>
        </authorList>
    </citation>
    <scope>IDENTIFICATION</scope>
</reference>
<evidence type="ECO:0000256" key="15">
    <source>
        <dbReference type="SAM" id="Phobius"/>
    </source>
</evidence>
<dbReference type="PANTHER" id="PTHR17098:SF2">
    <property type="entry name" value="NADH DEHYDROGENASE [UBIQUINONE] 1 ALPHA SUBCOMPLEX SUBUNIT 1"/>
    <property type="match status" value="1"/>
</dbReference>
<proteinExistence type="inferred from homology"/>
<dbReference type="Pfam" id="PF15879">
    <property type="entry name" value="MWFE"/>
    <property type="match status" value="1"/>
</dbReference>
<keyword evidence="10 15" id="KW-1133">Transmembrane helix</keyword>
<evidence type="ECO:0000256" key="6">
    <source>
        <dbReference type="ARBA" id="ARBA00022660"/>
    </source>
</evidence>
<dbReference type="InterPro" id="IPR017384">
    <property type="entry name" value="NADH_Ub_cplx-1_asu_su-1"/>
</dbReference>
<evidence type="ECO:0000256" key="4">
    <source>
        <dbReference type="ARBA" id="ARBA00016392"/>
    </source>
</evidence>
<evidence type="ECO:0000256" key="13">
    <source>
        <dbReference type="ARBA" id="ARBA00029847"/>
    </source>
</evidence>
<evidence type="ECO:0000256" key="14">
    <source>
        <dbReference type="ARBA" id="ARBA00033255"/>
    </source>
</evidence>
<dbReference type="Ensembl" id="ENSPTXT00000028409.1">
    <property type="protein sequence ID" value="ENSPTXP00000027569.1"/>
    <property type="gene ID" value="ENSPTXG00000018993.1"/>
</dbReference>
<evidence type="ECO:0000256" key="12">
    <source>
        <dbReference type="ARBA" id="ARBA00023136"/>
    </source>
</evidence>
<evidence type="ECO:0000256" key="10">
    <source>
        <dbReference type="ARBA" id="ARBA00022989"/>
    </source>
</evidence>
<keyword evidence="9" id="KW-0249">Electron transport</keyword>
<sequence>MWYEILPSAAIMYVGLIIPGISTYYLQRYMNNGEDKRMIKTANDYKALLREKRVCGTGSKGLEKINID</sequence>
<keyword evidence="7 15" id="KW-0812">Transmembrane</keyword>
<evidence type="ECO:0000313" key="16">
    <source>
        <dbReference type="Ensembl" id="ENSPTXP00000027569.1"/>
    </source>
</evidence>
<evidence type="ECO:0000256" key="5">
    <source>
        <dbReference type="ARBA" id="ARBA00022448"/>
    </source>
</evidence>
<comment type="function">
    <text evidence="1">Accessory subunit of the mitochondrial membrane respiratory chain NADH dehydrogenase (Complex I), that is believed not to be involved in catalysis. Complex I functions in the transfer of electrons from NADH to the respiratory chain. The immediate electron acceptor for the enzyme is believed to be ubiquinone.</text>
</comment>
<dbReference type="GeneTree" id="ENSGT00960000190822"/>
<keyword evidence="12 15" id="KW-0472">Membrane</keyword>
<evidence type="ECO:0000256" key="7">
    <source>
        <dbReference type="ARBA" id="ARBA00022692"/>
    </source>
</evidence>
<evidence type="ECO:0000256" key="1">
    <source>
        <dbReference type="ARBA" id="ARBA00003195"/>
    </source>
</evidence>
<accession>A0A670ZXU6</accession>
<feature type="transmembrane region" description="Helical" evidence="15">
    <location>
        <begin position="6"/>
        <end position="26"/>
    </location>
</feature>